<dbReference type="PANTHER" id="PTHR33939">
    <property type="entry name" value="PROTEIN CBG22215"/>
    <property type="match status" value="1"/>
</dbReference>
<dbReference type="GO" id="GO:0003676">
    <property type="term" value="F:nucleic acid binding"/>
    <property type="evidence" value="ECO:0007669"/>
    <property type="project" value="InterPro"/>
</dbReference>
<gene>
    <name evidence="1" type="ORF">PLXY2_LOCUS12003</name>
</gene>
<proteinExistence type="predicted"/>
<organism evidence="1 2">
    <name type="scientific">Plutella xylostella</name>
    <name type="common">Diamondback moth</name>
    <name type="synonym">Plutella maculipennis</name>
    <dbReference type="NCBI Taxonomy" id="51655"/>
    <lineage>
        <taxon>Eukaryota</taxon>
        <taxon>Metazoa</taxon>
        <taxon>Ecdysozoa</taxon>
        <taxon>Arthropoda</taxon>
        <taxon>Hexapoda</taxon>
        <taxon>Insecta</taxon>
        <taxon>Pterygota</taxon>
        <taxon>Neoptera</taxon>
        <taxon>Endopterygota</taxon>
        <taxon>Lepidoptera</taxon>
        <taxon>Glossata</taxon>
        <taxon>Ditrysia</taxon>
        <taxon>Yponomeutoidea</taxon>
        <taxon>Plutellidae</taxon>
        <taxon>Plutella</taxon>
    </lineage>
</organism>
<dbReference type="EMBL" id="CAJHNJ030000066">
    <property type="protein sequence ID" value="CAG9133677.1"/>
    <property type="molecule type" value="Genomic_DNA"/>
</dbReference>
<dbReference type="Gene3D" id="3.30.420.10">
    <property type="entry name" value="Ribonuclease H-like superfamily/Ribonuclease H"/>
    <property type="match status" value="1"/>
</dbReference>
<sequence>MPKTLKSGERKMILKVKEFCELERHRDEPLIPFRCVQARVAAITGVTAATVSAITKEGKVAASTSTKVSTPRKSGPRHKQIEVDDFERCAIRHKIHEFYTVKKELPTLTKLLHEMRNDIDFKGSRTTLWRILKEMGFYFKKTRSKRNFLMERYDIVNWRQRYLEEMRNNRLGNKHPVVYLDETYIHATYCAGKCWQSETEEGVLSSDSKGPRWIIVHAGGAMGFIPNAQLILRSKSQAADYHDDMNKANFNKWLSEKLIPNLPPQSIVVMDNASYHTVQVNKAPTMSSRKEEMQNWITSNGLSYLPTMLKAQLLEIINEH</sequence>
<evidence type="ECO:0000313" key="2">
    <source>
        <dbReference type="Proteomes" id="UP000653454"/>
    </source>
</evidence>
<comment type="caution">
    <text evidence="1">The sequence shown here is derived from an EMBL/GenBank/DDBJ whole genome shotgun (WGS) entry which is preliminary data.</text>
</comment>
<dbReference type="InterPro" id="IPR036397">
    <property type="entry name" value="RNaseH_sf"/>
</dbReference>
<accession>A0A8S4G2L1</accession>
<protein>
    <submittedName>
        <fullName evidence="1">(diamondback moth) hypothetical protein</fullName>
    </submittedName>
</protein>
<dbReference type="AlphaFoldDB" id="A0A8S4G2L1"/>
<keyword evidence="2" id="KW-1185">Reference proteome</keyword>
<dbReference type="PANTHER" id="PTHR33939:SF1">
    <property type="entry name" value="DUF4371 DOMAIN-CONTAINING PROTEIN"/>
    <property type="match status" value="1"/>
</dbReference>
<evidence type="ECO:0000313" key="1">
    <source>
        <dbReference type="EMBL" id="CAG9133677.1"/>
    </source>
</evidence>
<dbReference type="Proteomes" id="UP000653454">
    <property type="component" value="Unassembled WGS sequence"/>
</dbReference>
<name>A0A8S4G2L1_PLUXY</name>
<reference evidence="1" key="1">
    <citation type="submission" date="2020-11" db="EMBL/GenBank/DDBJ databases">
        <authorList>
            <person name="Whiteford S."/>
        </authorList>
    </citation>
    <scope>NUCLEOTIDE SEQUENCE</scope>
</reference>